<gene>
    <name evidence="1" type="ORF">M9H77_21830</name>
</gene>
<comment type="caution">
    <text evidence="1">The sequence shown here is derived from an EMBL/GenBank/DDBJ whole genome shotgun (WGS) entry which is preliminary data.</text>
</comment>
<dbReference type="Proteomes" id="UP001060085">
    <property type="component" value="Linkage Group LG05"/>
</dbReference>
<evidence type="ECO:0000313" key="2">
    <source>
        <dbReference type="Proteomes" id="UP001060085"/>
    </source>
</evidence>
<accession>A0ACC0ARA2</accession>
<reference evidence="2" key="1">
    <citation type="journal article" date="2023" name="Nat. Plants">
        <title>Single-cell RNA sequencing provides a high-resolution roadmap for understanding the multicellular compartmentation of specialized metabolism.</title>
        <authorList>
            <person name="Sun S."/>
            <person name="Shen X."/>
            <person name="Li Y."/>
            <person name="Li Y."/>
            <person name="Wang S."/>
            <person name="Li R."/>
            <person name="Zhang H."/>
            <person name="Shen G."/>
            <person name="Guo B."/>
            <person name="Wei J."/>
            <person name="Xu J."/>
            <person name="St-Pierre B."/>
            <person name="Chen S."/>
            <person name="Sun C."/>
        </authorList>
    </citation>
    <scope>NUCLEOTIDE SEQUENCE [LARGE SCALE GENOMIC DNA]</scope>
</reference>
<dbReference type="EMBL" id="CM044705">
    <property type="protein sequence ID" value="KAI5662507.1"/>
    <property type="molecule type" value="Genomic_DNA"/>
</dbReference>
<protein>
    <submittedName>
        <fullName evidence="1">Uncharacterized protein</fullName>
    </submittedName>
</protein>
<evidence type="ECO:0000313" key="1">
    <source>
        <dbReference type="EMBL" id="KAI5662507.1"/>
    </source>
</evidence>
<sequence length="116" mass="13375">MQRNTQCHSRAQQTRSGSHNEVIRIKFRHLVVNTSQTPYERSISKQPLSQNWSKQATDSWDTYQVCPGTNFSFKPLLTLHKAAVSPQSMMQCPHRPIGPRPPRYYTPLQVDPLTQV</sequence>
<proteinExistence type="predicted"/>
<keyword evidence="2" id="KW-1185">Reference proteome</keyword>
<name>A0ACC0ARA2_CATRO</name>
<organism evidence="1 2">
    <name type="scientific">Catharanthus roseus</name>
    <name type="common">Madagascar periwinkle</name>
    <name type="synonym">Vinca rosea</name>
    <dbReference type="NCBI Taxonomy" id="4058"/>
    <lineage>
        <taxon>Eukaryota</taxon>
        <taxon>Viridiplantae</taxon>
        <taxon>Streptophyta</taxon>
        <taxon>Embryophyta</taxon>
        <taxon>Tracheophyta</taxon>
        <taxon>Spermatophyta</taxon>
        <taxon>Magnoliopsida</taxon>
        <taxon>eudicotyledons</taxon>
        <taxon>Gunneridae</taxon>
        <taxon>Pentapetalae</taxon>
        <taxon>asterids</taxon>
        <taxon>lamiids</taxon>
        <taxon>Gentianales</taxon>
        <taxon>Apocynaceae</taxon>
        <taxon>Rauvolfioideae</taxon>
        <taxon>Vinceae</taxon>
        <taxon>Catharanthinae</taxon>
        <taxon>Catharanthus</taxon>
    </lineage>
</organism>